<reference evidence="2 3" key="1">
    <citation type="submission" date="2020-04" db="EMBL/GenBank/DDBJ databases">
        <title>Staphylococcus species from domestic dog.</title>
        <authorList>
            <person name="Paterson G.K."/>
        </authorList>
    </citation>
    <scope>NUCLEOTIDE SEQUENCE [LARGE SCALE GENOMIC DNA]</scope>
    <source>
        <strain evidence="2 3">H16/1A</strain>
    </source>
</reference>
<protein>
    <submittedName>
        <fullName evidence="2">Pectate lyase</fullName>
    </submittedName>
</protein>
<gene>
    <name evidence="2" type="ORF">HHH54_03990</name>
</gene>
<dbReference type="InterPro" id="IPR024535">
    <property type="entry name" value="RHGA/B-epi-like_pectate_lyase"/>
</dbReference>
<comment type="caution">
    <text evidence="2">The sequence shown here is derived from an EMBL/GenBank/DDBJ whole genome shotgun (WGS) entry which is preliminary data.</text>
</comment>
<dbReference type="Proteomes" id="UP000751852">
    <property type="component" value="Unassembled WGS sequence"/>
</dbReference>
<organism evidence="2 3">
    <name type="scientific">Staphylococcus canis</name>
    <dbReference type="NCBI Taxonomy" id="2724942"/>
    <lineage>
        <taxon>Bacteria</taxon>
        <taxon>Bacillati</taxon>
        <taxon>Bacillota</taxon>
        <taxon>Bacilli</taxon>
        <taxon>Bacillales</taxon>
        <taxon>Staphylococcaceae</taxon>
        <taxon>Staphylococcus</taxon>
    </lineage>
</organism>
<keyword evidence="2" id="KW-0456">Lyase</keyword>
<accession>A0ABS0T7Q6</accession>
<name>A0ABS0T7Q6_9STAP</name>
<dbReference type="Gene3D" id="2.160.20.10">
    <property type="entry name" value="Single-stranded right-handed beta-helix, Pectin lyase-like"/>
    <property type="match status" value="1"/>
</dbReference>
<feature type="domain" description="Rhamnogalacturonase A/B/Epimerase-like pectate lyase" evidence="1">
    <location>
        <begin position="13"/>
        <end position="217"/>
    </location>
</feature>
<dbReference type="InterPro" id="IPR011050">
    <property type="entry name" value="Pectin_lyase_fold/virulence"/>
</dbReference>
<evidence type="ECO:0000313" key="2">
    <source>
        <dbReference type="EMBL" id="MBI5974761.1"/>
    </source>
</evidence>
<evidence type="ECO:0000259" key="1">
    <source>
        <dbReference type="Pfam" id="PF12708"/>
    </source>
</evidence>
<dbReference type="RefSeq" id="WP_198617546.1">
    <property type="nucleotide sequence ID" value="NZ_JABANU010000007.1"/>
</dbReference>
<dbReference type="GO" id="GO:0016829">
    <property type="term" value="F:lyase activity"/>
    <property type="evidence" value="ECO:0007669"/>
    <property type="project" value="UniProtKB-KW"/>
</dbReference>
<dbReference type="EMBL" id="JABANU010000007">
    <property type="protein sequence ID" value="MBI5974761.1"/>
    <property type="molecule type" value="Genomic_DNA"/>
</dbReference>
<sequence>MIKILNLLVKITKTIKDTLTIQSALNKGKRATVTINIPEGTYYIGKALKIYEGTTLILDDKAVFLRVGRDALIKNGSSLKRYYGYEGNSHIKIRGGTFDMNGNNCPYNNTAMSIGHARNIEIDAVTFKNVVGGHAIDACGLDGVHIHHCNFLGFYDVNGNRSFSETIQLDMFVKGAFPKFGANDGTISRNVLIEHCYFGSSKEGVMHSWNRAIGSHASRLNYYYENIIIQNNIFEETKDYALTPLKGKHIIIKDNVFINCAGGIRYLGVYKGKNMHSLDGQQTGRQGGNHFDVLQNIFVECKSLDVLHIRSHKIAPHHDVNIIRNVFLGENGPIQLTAVKDVEIIQNSQLPPLNQLHVENKRITSNTKSI</sequence>
<keyword evidence="3" id="KW-1185">Reference proteome</keyword>
<evidence type="ECO:0000313" key="3">
    <source>
        <dbReference type="Proteomes" id="UP000751852"/>
    </source>
</evidence>
<proteinExistence type="predicted"/>
<dbReference type="Pfam" id="PF12708">
    <property type="entry name" value="Pect-lyase_RHGA_epim"/>
    <property type="match status" value="1"/>
</dbReference>
<dbReference type="InterPro" id="IPR012334">
    <property type="entry name" value="Pectin_lyas_fold"/>
</dbReference>
<dbReference type="SUPFAM" id="SSF51126">
    <property type="entry name" value="Pectin lyase-like"/>
    <property type="match status" value="1"/>
</dbReference>